<keyword evidence="3" id="KW-1185">Reference proteome</keyword>
<comment type="caution">
    <text evidence="2">The sequence shown here is derived from an EMBL/GenBank/DDBJ whole genome shotgun (WGS) entry which is preliminary data.</text>
</comment>
<evidence type="ECO:0000313" key="3">
    <source>
        <dbReference type="Proteomes" id="UP000299102"/>
    </source>
</evidence>
<dbReference type="EMBL" id="BGZK01000033">
    <property type="protein sequence ID" value="GBP09036.1"/>
    <property type="molecule type" value="Genomic_DNA"/>
</dbReference>
<organism evidence="2 3">
    <name type="scientific">Eumeta variegata</name>
    <name type="common">Bagworm moth</name>
    <name type="synonym">Eumeta japonica</name>
    <dbReference type="NCBI Taxonomy" id="151549"/>
    <lineage>
        <taxon>Eukaryota</taxon>
        <taxon>Metazoa</taxon>
        <taxon>Ecdysozoa</taxon>
        <taxon>Arthropoda</taxon>
        <taxon>Hexapoda</taxon>
        <taxon>Insecta</taxon>
        <taxon>Pterygota</taxon>
        <taxon>Neoptera</taxon>
        <taxon>Endopterygota</taxon>
        <taxon>Lepidoptera</taxon>
        <taxon>Glossata</taxon>
        <taxon>Ditrysia</taxon>
        <taxon>Tineoidea</taxon>
        <taxon>Psychidae</taxon>
        <taxon>Oiketicinae</taxon>
        <taxon>Eumeta</taxon>
    </lineage>
</organism>
<feature type="compositionally biased region" description="Low complexity" evidence="1">
    <location>
        <begin position="68"/>
        <end position="80"/>
    </location>
</feature>
<dbReference type="AlphaFoldDB" id="A0A4C1T4A8"/>
<feature type="region of interest" description="Disordered" evidence="1">
    <location>
        <begin position="52"/>
        <end position="80"/>
    </location>
</feature>
<evidence type="ECO:0000313" key="2">
    <source>
        <dbReference type="EMBL" id="GBP09036.1"/>
    </source>
</evidence>
<name>A0A4C1T4A8_EUMVA</name>
<accession>A0A4C1T4A8</accession>
<sequence length="171" mass="18345">MKNSTQNRIESEMGIRLGFGIKSGNSIEIERDESASIFVRLFDRYRAAAAAASGPGRASPGCIKRLKSSQSSGDRSRQRAGAGRSGAVICLMGKFMGRLACGDCAPAAGRRRWRAPSGPPAHERPPHDITLAASSAAVHVTSFSSNFAPNPLLYRRSSADRRYNYEGAILC</sequence>
<reference evidence="2 3" key="1">
    <citation type="journal article" date="2019" name="Commun. Biol.">
        <title>The bagworm genome reveals a unique fibroin gene that provides high tensile strength.</title>
        <authorList>
            <person name="Kono N."/>
            <person name="Nakamura H."/>
            <person name="Ohtoshi R."/>
            <person name="Tomita M."/>
            <person name="Numata K."/>
            <person name="Arakawa K."/>
        </authorList>
    </citation>
    <scope>NUCLEOTIDE SEQUENCE [LARGE SCALE GENOMIC DNA]</scope>
</reference>
<dbReference type="Proteomes" id="UP000299102">
    <property type="component" value="Unassembled WGS sequence"/>
</dbReference>
<proteinExistence type="predicted"/>
<evidence type="ECO:0000256" key="1">
    <source>
        <dbReference type="SAM" id="MobiDB-lite"/>
    </source>
</evidence>
<protein>
    <submittedName>
        <fullName evidence="2">Uncharacterized protein</fullName>
    </submittedName>
</protein>
<gene>
    <name evidence="2" type="ORF">EVAR_78380_1</name>
</gene>